<accession>A0A3A2ZNN7</accession>
<evidence type="ECO:0000256" key="1">
    <source>
        <dbReference type="SAM" id="MobiDB-lite"/>
    </source>
</evidence>
<dbReference type="Proteomes" id="UP000266188">
    <property type="component" value="Unassembled WGS sequence"/>
</dbReference>
<feature type="domain" description="Sulfatase N-terminal" evidence="3">
    <location>
        <begin position="505"/>
        <end position="699"/>
    </location>
</feature>
<reference evidence="5" key="1">
    <citation type="submission" date="2017-02" db="EMBL/GenBank/DDBJ databases">
        <authorList>
            <person name="Tafer H."/>
            <person name="Lopandic K."/>
        </authorList>
    </citation>
    <scope>NUCLEOTIDE SEQUENCE [LARGE SCALE GENOMIC DNA]</scope>
    <source>
        <strain evidence="5">CBS 366.77</strain>
    </source>
</reference>
<evidence type="ECO:0000313" key="4">
    <source>
        <dbReference type="EMBL" id="RJE18711.1"/>
    </source>
</evidence>
<proteinExistence type="predicted"/>
<keyword evidence="5" id="KW-1185">Reference proteome</keyword>
<protein>
    <submittedName>
        <fullName evidence="4">Sulfatase domain protein</fullName>
    </submittedName>
</protein>
<dbReference type="Pfam" id="PF00884">
    <property type="entry name" value="Sulfatase"/>
    <property type="match status" value="1"/>
</dbReference>
<keyword evidence="2" id="KW-0732">Signal</keyword>
<feature type="chain" id="PRO_5017477128" evidence="2">
    <location>
        <begin position="24"/>
        <end position="835"/>
    </location>
</feature>
<evidence type="ECO:0000259" key="3">
    <source>
        <dbReference type="Pfam" id="PF00884"/>
    </source>
</evidence>
<sequence length="835" mass="93891">MMVSRSHSLRPFLLSLLVVPALASKALHLFQHTHSLSPLLLALYFPTFFVLEILLFVVAWFLLNRTYGAKSAIGAAIVGLLGCITLAAASSQIGFYFVTGAEVRWNAAKSVGDDPEGRKLMLSGLKPVLCAGLFLLVLSWLLASGITSVMNNWFAAVTGAFSEESTEQLPGANQKGGSGLRRRGKQWTIIAAAVVFALWLVRPSDPYNHISGALPLSIFYALLVNPSSNVDTSSSSFPLPDLLNPVYWEAPKGHYRGWAPTNGESLETDDYPVTVPEWASPNLPRGFERWAQKSDNSEPVAALESDDEEETDDYETQYYDPVTDPLRITNLDHELFEPLQQALKEHDVPISHVVLVIMESARKDVFPFKSDSHLHQKILDSYEDDEAADEVNAKLSRLSPVAEILTGESSGFPDHEPNELVKDFWNVTSRPGMGGINVNGMLTGSTLSFKSALVNYCGVGPLPILNLFNKVKDGRANSSEDSQDRMEAIRNRKWKTMFSQSITELYDKQNVLNRKMGFNQSICREHLDNRRSKHYHSGMEAINYFGYPEVETYPYLEDVINDALETDSRLFLSHFTSTTHHPWGTPSDFDRKHYFYDDFLGTHDDMDHYLNAVRYVDHWLGKFMNLLEDTGIANETLVVFVGDHGQAFHEDSPVSGTYENGHISNFRIPVVFRHPLLPRLQVTANATTMSVVPTILDLLVNTKSLNQKDTNIALDLMNEYEGQSLIRPFQSQKNGRQAWNFGIINAGGTMLAVTSAAAPYRLVLPLTKDFEFAFSNLEKDPDEEHIINEWNLKGLLKKVKNEHGKEAAKWVQDAESIAKWWIEERKRVWNYHETV</sequence>
<dbReference type="EMBL" id="MVGC01000505">
    <property type="protein sequence ID" value="RJE18711.1"/>
    <property type="molecule type" value="Genomic_DNA"/>
</dbReference>
<feature type="compositionally biased region" description="Acidic residues" evidence="1">
    <location>
        <begin position="304"/>
        <end position="314"/>
    </location>
</feature>
<feature type="signal peptide" evidence="2">
    <location>
        <begin position="1"/>
        <end position="23"/>
    </location>
</feature>
<dbReference type="PANTHER" id="PTHR43751">
    <property type="entry name" value="SULFATASE"/>
    <property type="match status" value="1"/>
</dbReference>
<gene>
    <name evidence="4" type="ORF">PHISCL_08956</name>
</gene>
<dbReference type="AlphaFoldDB" id="A0A3A2ZNN7"/>
<dbReference type="Gene3D" id="3.40.720.10">
    <property type="entry name" value="Alkaline Phosphatase, subunit A"/>
    <property type="match status" value="1"/>
</dbReference>
<dbReference type="InterPro" id="IPR017850">
    <property type="entry name" value="Alkaline_phosphatase_core_sf"/>
</dbReference>
<name>A0A3A2ZNN7_9EURO</name>
<evidence type="ECO:0000313" key="5">
    <source>
        <dbReference type="Proteomes" id="UP000266188"/>
    </source>
</evidence>
<dbReference type="PANTHER" id="PTHR43751:SF3">
    <property type="entry name" value="SULFATASE N-TERMINAL DOMAIN-CONTAINING PROTEIN"/>
    <property type="match status" value="1"/>
</dbReference>
<organism evidence="4 5">
    <name type="scientific">Aspergillus sclerotialis</name>
    <dbReference type="NCBI Taxonomy" id="2070753"/>
    <lineage>
        <taxon>Eukaryota</taxon>
        <taxon>Fungi</taxon>
        <taxon>Dikarya</taxon>
        <taxon>Ascomycota</taxon>
        <taxon>Pezizomycotina</taxon>
        <taxon>Eurotiomycetes</taxon>
        <taxon>Eurotiomycetidae</taxon>
        <taxon>Eurotiales</taxon>
        <taxon>Aspergillaceae</taxon>
        <taxon>Aspergillus</taxon>
        <taxon>Aspergillus subgen. Polypaecilum</taxon>
    </lineage>
</organism>
<dbReference type="OrthoDB" id="96314at2759"/>
<feature type="region of interest" description="Disordered" evidence="1">
    <location>
        <begin position="290"/>
        <end position="314"/>
    </location>
</feature>
<comment type="caution">
    <text evidence="4">The sequence shown here is derived from an EMBL/GenBank/DDBJ whole genome shotgun (WGS) entry which is preliminary data.</text>
</comment>
<dbReference type="SUPFAM" id="SSF53649">
    <property type="entry name" value="Alkaline phosphatase-like"/>
    <property type="match status" value="1"/>
</dbReference>
<dbReference type="InterPro" id="IPR000917">
    <property type="entry name" value="Sulfatase_N"/>
</dbReference>
<evidence type="ECO:0000256" key="2">
    <source>
        <dbReference type="SAM" id="SignalP"/>
    </source>
</evidence>
<dbReference type="InterPro" id="IPR052701">
    <property type="entry name" value="GAG_Ulvan_Degrading_Sulfatases"/>
</dbReference>